<sequence>MEWNTQILRYYLKTRLVHKSIKVKQFKLDKHILLVTDVVKTDKTNKPPNLIIPTSHSLQGRQSLLLYVPIQDTYLSTRFRCTVLYFCHELTIYVYYYRQKIFIIMSTQTQTNVVYNKYLQAMIAMLVYFFLAIPYKKKKKHTHTHLFINTITNITYNNTPKHTFLEKSTSKYKVCLHQTQNIYQYILMKMICILNNNGSVIYSKLIVRSLLYEIR</sequence>
<dbReference type="AlphaFoldDB" id="A0A6G0U0V4"/>
<feature type="transmembrane region" description="Helical" evidence="1">
    <location>
        <begin position="118"/>
        <end position="135"/>
    </location>
</feature>
<dbReference type="Proteomes" id="UP000475862">
    <property type="component" value="Unassembled WGS sequence"/>
</dbReference>
<name>A0A6G0U0V4_APHGL</name>
<keyword evidence="1" id="KW-0812">Transmembrane</keyword>
<reference evidence="2 3" key="1">
    <citation type="submission" date="2019-08" db="EMBL/GenBank/DDBJ databases">
        <title>The genome of the soybean aphid Biotype 1, its phylome, world population structure and adaptation to the North American continent.</title>
        <authorList>
            <person name="Giordano R."/>
            <person name="Donthu R.K."/>
            <person name="Hernandez A.G."/>
            <person name="Wright C.L."/>
            <person name="Zimin A.V."/>
        </authorList>
    </citation>
    <scope>NUCLEOTIDE SEQUENCE [LARGE SCALE GENOMIC DNA]</scope>
    <source>
        <tissue evidence="2">Whole aphids</tissue>
    </source>
</reference>
<comment type="caution">
    <text evidence="2">The sequence shown here is derived from an EMBL/GenBank/DDBJ whole genome shotgun (WGS) entry which is preliminary data.</text>
</comment>
<evidence type="ECO:0000256" key="1">
    <source>
        <dbReference type="SAM" id="Phobius"/>
    </source>
</evidence>
<protein>
    <submittedName>
        <fullName evidence="2">Uncharacterized protein</fullName>
    </submittedName>
</protein>
<keyword evidence="1" id="KW-0472">Membrane</keyword>
<keyword evidence="3" id="KW-1185">Reference proteome</keyword>
<evidence type="ECO:0000313" key="3">
    <source>
        <dbReference type="Proteomes" id="UP000475862"/>
    </source>
</evidence>
<accession>A0A6G0U0V4</accession>
<organism evidence="2 3">
    <name type="scientific">Aphis glycines</name>
    <name type="common">Soybean aphid</name>
    <dbReference type="NCBI Taxonomy" id="307491"/>
    <lineage>
        <taxon>Eukaryota</taxon>
        <taxon>Metazoa</taxon>
        <taxon>Ecdysozoa</taxon>
        <taxon>Arthropoda</taxon>
        <taxon>Hexapoda</taxon>
        <taxon>Insecta</taxon>
        <taxon>Pterygota</taxon>
        <taxon>Neoptera</taxon>
        <taxon>Paraneoptera</taxon>
        <taxon>Hemiptera</taxon>
        <taxon>Sternorrhyncha</taxon>
        <taxon>Aphidomorpha</taxon>
        <taxon>Aphidoidea</taxon>
        <taxon>Aphididae</taxon>
        <taxon>Aphidini</taxon>
        <taxon>Aphis</taxon>
        <taxon>Aphis</taxon>
    </lineage>
</organism>
<dbReference type="EMBL" id="VYZN01000009">
    <property type="protein sequence ID" value="KAE9542725.1"/>
    <property type="molecule type" value="Genomic_DNA"/>
</dbReference>
<keyword evidence="1" id="KW-1133">Transmembrane helix</keyword>
<gene>
    <name evidence="2" type="ORF">AGLY_002636</name>
</gene>
<feature type="transmembrane region" description="Helical" evidence="1">
    <location>
        <begin position="79"/>
        <end position="98"/>
    </location>
</feature>
<proteinExistence type="predicted"/>
<evidence type="ECO:0000313" key="2">
    <source>
        <dbReference type="EMBL" id="KAE9542725.1"/>
    </source>
</evidence>